<dbReference type="InterPro" id="IPR027417">
    <property type="entry name" value="P-loop_NTPase"/>
</dbReference>
<keyword evidence="2 5" id="KW-0812">Transmembrane</keyword>
<dbReference type="EMBL" id="JACHMN010000002">
    <property type="protein sequence ID" value="MBB5868321.1"/>
    <property type="molecule type" value="Genomic_DNA"/>
</dbReference>
<feature type="transmembrane region" description="Helical" evidence="5">
    <location>
        <begin position="254"/>
        <end position="273"/>
    </location>
</feature>
<keyword evidence="9" id="KW-1185">Reference proteome</keyword>
<dbReference type="GO" id="GO:0005524">
    <property type="term" value="F:ATP binding"/>
    <property type="evidence" value="ECO:0007669"/>
    <property type="project" value="UniProtKB-KW"/>
</dbReference>
<dbReference type="SUPFAM" id="SSF52540">
    <property type="entry name" value="P-loop containing nucleoside triphosphate hydrolases"/>
    <property type="match status" value="1"/>
</dbReference>
<evidence type="ECO:0000256" key="5">
    <source>
        <dbReference type="SAM" id="Phobius"/>
    </source>
</evidence>
<dbReference type="AlphaFoldDB" id="A0A841BNB6"/>
<dbReference type="PROSITE" id="PS00211">
    <property type="entry name" value="ABC_TRANSPORTER_1"/>
    <property type="match status" value="1"/>
</dbReference>
<evidence type="ECO:0000259" key="6">
    <source>
        <dbReference type="PROSITE" id="PS50893"/>
    </source>
</evidence>
<sequence>MDRPPDPEVHDVRTVLRDAITGQRRHVALSTLFVTGHQAGEAMVPFIIGVVIDRAVAGSAADLVTWLAVLAVVYIGLSFSYRFGERSSERAATQAAHGVRIRITERVLDHRGGAEAGRLPGALVSIATSDASRVGVVNIALPYSIAAVAAVLIAGGLLLSISLPLGLLVLLGTPPMLVLAHLLSKPLERRSETEQDRAAHASGIAADLLTGVRVLKGLGAAGAAVGRYRRTSREALGATVRAARAEAAYDGMALALNGIFLAVIVLVGGRLAADGQITVGQLISAAGLAQFLIGPLSTFGWVFADMAQARASAARITEVLTAAPAVTGGETTLPDPVRGQVTLHGRTVAPGELIGIVADPAEASALVARLGREAEPDGLLALDGVSLADVAPGDLRGALLVATHDADLFEESVRANISADADLGVVLGATTADEVVRSLPDGLDTVLDERGRSLSGGQRQRVALARALAADPPVLVLHDPTTAVDAVTEARIADGIRRLRQGRTTILITTSPALLAVTDRVIVLRDGAVAADRRHADLIGDDELYRSAVLA</sequence>
<keyword evidence="3 5" id="KW-1133">Transmembrane helix</keyword>
<dbReference type="Pfam" id="PF00005">
    <property type="entry name" value="ABC_tran"/>
    <property type="match status" value="1"/>
</dbReference>
<feature type="transmembrane region" description="Helical" evidence="5">
    <location>
        <begin position="139"/>
        <end position="159"/>
    </location>
</feature>
<dbReference type="InterPro" id="IPR017871">
    <property type="entry name" value="ABC_transporter-like_CS"/>
</dbReference>
<keyword evidence="8" id="KW-0067">ATP-binding</keyword>
<name>A0A841BNB6_9ACTN</name>
<comment type="caution">
    <text evidence="8">The sequence shown here is derived from an EMBL/GenBank/DDBJ whole genome shotgun (WGS) entry which is preliminary data.</text>
</comment>
<dbReference type="PROSITE" id="PS50929">
    <property type="entry name" value="ABC_TM1F"/>
    <property type="match status" value="1"/>
</dbReference>
<evidence type="ECO:0000256" key="1">
    <source>
        <dbReference type="ARBA" id="ARBA00004651"/>
    </source>
</evidence>
<evidence type="ECO:0000256" key="3">
    <source>
        <dbReference type="ARBA" id="ARBA00022989"/>
    </source>
</evidence>
<feature type="domain" description="ABC transmembrane type-1" evidence="7">
    <location>
        <begin position="28"/>
        <end position="308"/>
    </location>
</feature>
<dbReference type="InterPro" id="IPR036640">
    <property type="entry name" value="ABC1_TM_sf"/>
</dbReference>
<keyword evidence="4 5" id="KW-0472">Membrane</keyword>
<dbReference type="PANTHER" id="PTHR43394:SF1">
    <property type="entry name" value="ATP-BINDING CASSETTE SUB-FAMILY B MEMBER 10, MITOCHONDRIAL"/>
    <property type="match status" value="1"/>
</dbReference>
<reference evidence="8 9" key="1">
    <citation type="submission" date="2020-08" db="EMBL/GenBank/DDBJ databases">
        <title>Sequencing the genomes of 1000 actinobacteria strains.</title>
        <authorList>
            <person name="Klenk H.-P."/>
        </authorList>
    </citation>
    <scope>NUCLEOTIDE SEQUENCE [LARGE SCALE GENOMIC DNA]</scope>
    <source>
        <strain evidence="8 9">DSM 45362</strain>
    </source>
</reference>
<keyword evidence="8" id="KW-0547">Nucleotide-binding</keyword>
<comment type="subcellular location">
    <subcellularLocation>
        <location evidence="1">Cell membrane</location>
        <topology evidence="1">Multi-pass membrane protein</topology>
    </subcellularLocation>
</comment>
<proteinExistence type="predicted"/>
<dbReference type="GO" id="GO:0005886">
    <property type="term" value="C:plasma membrane"/>
    <property type="evidence" value="ECO:0007669"/>
    <property type="project" value="UniProtKB-SubCell"/>
</dbReference>
<protein>
    <submittedName>
        <fullName evidence="8">Putative ABC transport system ATP-binding protein</fullName>
    </submittedName>
</protein>
<evidence type="ECO:0000256" key="2">
    <source>
        <dbReference type="ARBA" id="ARBA00022692"/>
    </source>
</evidence>
<evidence type="ECO:0000313" key="8">
    <source>
        <dbReference type="EMBL" id="MBB5868321.1"/>
    </source>
</evidence>
<evidence type="ECO:0000256" key="4">
    <source>
        <dbReference type="ARBA" id="ARBA00023136"/>
    </source>
</evidence>
<feature type="transmembrane region" description="Helical" evidence="5">
    <location>
        <begin position="63"/>
        <end position="81"/>
    </location>
</feature>
<dbReference type="GO" id="GO:0016887">
    <property type="term" value="F:ATP hydrolysis activity"/>
    <property type="evidence" value="ECO:0007669"/>
    <property type="project" value="InterPro"/>
</dbReference>
<dbReference type="InterPro" id="IPR039421">
    <property type="entry name" value="Type_1_exporter"/>
</dbReference>
<dbReference type="SUPFAM" id="SSF90123">
    <property type="entry name" value="ABC transporter transmembrane region"/>
    <property type="match status" value="1"/>
</dbReference>
<dbReference type="InterPro" id="IPR011527">
    <property type="entry name" value="ABC1_TM_dom"/>
</dbReference>
<dbReference type="PROSITE" id="PS50893">
    <property type="entry name" value="ABC_TRANSPORTER_2"/>
    <property type="match status" value="1"/>
</dbReference>
<feature type="domain" description="ABC transporter" evidence="6">
    <location>
        <begin position="314"/>
        <end position="551"/>
    </location>
</feature>
<dbReference type="Proteomes" id="UP000587527">
    <property type="component" value="Unassembled WGS sequence"/>
</dbReference>
<dbReference type="PANTHER" id="PTHR43394">
    <property type="entry name" value="ATP-DEPENDENT PERMEASE MDL1, MITOCHONDRIAL"/>
    <property type="match status" value="1"/>
</dbReference>
<evidence type="ECO:0000313" key="9">
    <source>
        <dbReference type="Proteomes" id="UP000587527"/>
    </source>
</evidence>
<dbReference type="GO" id="GO:0015421">
    <property type="term" value="F:ABC-type oligopeptide transporter activity"/>
    <property type="evidence" value="ECO:0007669"/>
    <property type="project" value="TreeGrafter"/>
</dbReference>
<dbReference type="Gene3D" id="3.40.50.300">
    <property type="entry name" value="P-loop containing nucleotide triphosphate hydrolases"/>
    <property type="match status" value="1"/>
</dbReference>
<organism evidence="8 9">
    <name type="scientific">Allocatelliglobosispora scoriae</name>
    <dbReference type="NCBI Taxonomy" id="643052"/>
    <lineage>
        <taxon>Bacteria</taxon>
        <taxon>Bacillati</taxon>
        <taxon>Actinomycetota</taxon>
        <taxon>Actinomycetes</taxon>
        <taxon>Micromonosporales</taxon>
        <taxon>Micromonosporaceae</taxon>
        <taxon>Allocatelliglobosispora</taxon>
    </lineage>
</organism>
<gene>
    <name evidence="8" type="ORF">F4553_001700</name>
</gene>
<accession>A0A841BNB6</accession>
<dbReference type="Pfam" id="PF00664">
    <property type="entry name" value="ABC_membrane"/>
    <property type="match status" value="1"/>
</dbReference>
<dbReference type="Gene3D" id="1.20.1560.10">
    <property type="entry name" value="ABC transporter type 1, transmembrane domain"/>
    <property type="match status" value="1"/>
</dbReference>
<dbReference type="InterPro" id="IPR003439">
    <property type="entry name" value="ABC_transporter-like_ATP-bd"/>
</dbReference>
<feature type="transmembrane region" description="Helical" evidence="5">
    <location>
        <begin position="165"/>
        <end position="183"/>
    </location>
</feature>
<feature type="transmembrane region" description="Helical" evidence="5">
    <location>
        <begin position="279"/>
        <end position="304"/>
    </location>
</feature>
<dbReference type="RefSeq" id="WP_184834169.1">
    <property type="nucleotide sequence ID" value="NZ_JACHMN010000002.1"/>
</dbReference>
<evidence type="ECO:0000259" key="7">
    <source>
        <dbReference type="PROSITE" id="PS50929"/>
    </source>
</evidence>